<proteinExistence type="inferred from homology"/>
<dbReference type="RefSeq" id="XP_013018099.1">
    <property type="nucleotide sequence ID" value="XM_013162645.1"/>
</dbReference>
<evidence type="ECO:0000256" key="3">
    <source>
        <dbReference type="SAM" id="Coils"/>
    </source>
</evidence>
<evidence type="ECO:0000313" key="4">
    <source>
        <dbReference type="EMBL" id="EPX72462.1"/>
    </source>
</evidence>
<dbReference type="OrthoDB" id="312015at2759"/>
<reference evidence="4 5" key="1">
    <citation type="journal article" date="2011" name="Science">
        <title>Comparative functional genomics of the fission yeasts.</title>
        <authorList>
            <person name="Rhind N."/>
            <person name="Chen Z."/>
            <person name="Yassour M."/>
            <person name="Thompson D.A."/>
            <person name="Haas B.J."/>
            <person name="Habib N."/>
            <person name="Wapinski I."/>
            <person name="Roy S."/>
            <person name="Lin M.F."/>
            <person name="Heiman D.I."/>
            <person name="Young S.K."/>
            <person name="Furuya K."/>
            <person name="Guo Y."/>
            <person name="Pidoux A."/>
            <person name="Chen H.M."/>
            <person name="Robbertse B."/>
            <person name="Goldberg J.M."/>
            <person name="Aoki K."/>
            <person name="Bayne E.H."/>
            <person name="Berlin A.M."/>
            <person name="Desjardins C.A."/>
            <person name="Dobbs E."/>
            <person name="Dukaj L."/>
            <person name="Fan L."/>
            <person name="FitzGerald M.G."/>
            <person name="French C."/>
            <person name="Gujja S."/>
            <person name="Hansen K."/>
            <person name="Keifenheim D."/>
            <person name="Levin J.Z."/>
            <person name="Mosher R.A."/>
            <person name="Mueller C.A."/>
            <person name="Pfiffner J."/>
            <person name="Priest M."/>
            <person name="Russ C."/>
            <person name="Smialowska A."/>
            <person name="Swoboda P."/>
            <person name="Sykes S.M."/>
            <person name="Vaughn M."/>
            <person name="Vengrova S."/>
            <person name="Yoder R."/>
            <person name="Zeng Q."/>
            <person name="Allshire R."/>
            <person name="Baulcombe D."/>
            <person name="Birren B.W."/>
            <person name="Brown W."/>
            <person name="Ekwall K."/>
            <person name="Kellis M."/>
            <person name="Leatherwood J."/>
            <person name="Levin H."/>
            <person name="Margalit H."/>
            <person name="Martienssen R."/>
            <person name="Nieduszynski C.A."/>
            <person name="Spatafora J.W."/>
            <person name="Friedman N."/>
            <person name="Dalgaard J.Z."/>
            <person name="Baumann P."/>
            <person name="Niki H."/>
            <person name="Regev A."/>
            <person name="Nusbaum C."/>
        </authorList>
    </citation>
    <scope>NUCLEOTIDE SEQUENCE [LARGE SCALE GENOMIC DNA]</scope>
    <source>
        <strain evidence="5">yFS286</strain>
    </source>
</reference>
<keyword evidence="2 3" id="KW-0175">Coiled coil</keyword>
<name>S9PWU4_SCHOY</name>
<evidence type="ECO:0000313" key="5">
    <source>
        <dbReference type="Proteomes" id="UP000016088"/>
    </source>
</evidence>
<dbReference type="AlphaFoldDB" id="S9PWU4"/>
<dbReference type="GO" id="GO:0140475">
    <property type="term" value="F:spindle pole body anchor activity"/>
    <property type="evidence" value="ECO:0007669"/>
    <property type="project" value="EnsemblFungi"/>
</dbReference>
<dbReference type="InterPro" id="IPR021622">
    <property type="entry name" value="Afadin/alpha-actinin-bd"/>
</dbReference>
<evidence type="ECO:0000256" key="2">
    <source>
        <dbReference type="ARBA" id="ARBA00023054"/>
    </source>
</evidence>
<dbReference type="Pfam" id="PF11559">
    <property type="entry name" value="ADIP"/>
    <property type="match status" value="1"/>
</dbReference>
<accession>S9PWU4</accession>
<dbReference type="EMBL" id="KE503207">
    <property type="protein sequence ID" value="EPX72462.1"/>
    <property type="molecule type" value="Genomic_DNA"/>
</dbReference>
<dbReference type="HOGENOM" id="CLU_794913_0_0_1"/>
<keyword evidence="5" id="KW-1185">Reference proteome</keyword>
<dbReference type="eggNOG" id="ENOG502S9K4">
    <property type="taxonomic scope" value="Eukaryota"/>
</dbReference>
<feature type="coiled-coil region" evidence="3">
    <location>
        <begin position="54"/>
        <end position="165"/>
    </location>
</feature>
<dbReference type="GO" id="GO:0005634">
    <property type="term" value="C:nucleus"/>
    <property type="evidence" value="ECO:0007669"/>
    <property type="project" value="EnsemblFungi"/>
</dbReference>
<dbReference type="OMA" id="HANAPIL"/>
<dbReference type="VEuPathDB" id="FungiDB:SOCG_00225"/>
<dbReference type="GO" id="GO:1990810">
    <property type="term" value="P:microtubule anchoring at mitotic spindle pole body"/>
    <property type="evidence" value="ECO:0007669"/>
    <property type="project" value="EnsemblFungi"/>
</dbReference>
<organism evidence="4 5">
    <name type="scientific">Schizosaccharomyces octosporus (strain yFS286)</name>
    <name type="common">Fission yeast</name>
    <name type="synonym">Octosporomyces octosporus</name>
    <dbReference type="NCBI Taxonomy" id="483514"/>
    <lineage>
        <taxon>Eukaryota</taxon>
        <taxon>Fungi</taxon>
        <taxon>Dikarya</taxon>
        <taxon>Ascomycota</taxon>
        <taxon>Taphrinomycotina</taxon>
        <taxon>Schizosaccharomycetes</taxon>
        <taxon>Schizosaccharomycetales</taxon>
        <taxon>Schizosaccharomycetaceae</taxon>
        <taxon>Schizosaccharomyces</taxon>
    </lineage>
</organism>
<dbReference type="Proteomes" id="UP000016088">
    <property type="component" value="Unassembled WGS sequence"/>
</dbReference>
<evidence type="ECO:0000256" key="1">
    <source>
        <dbReference type="ARBA" id="ARBA00009291"/>
    </source>
</evidence>
<dbReference type="GO" id="GO:1990811">
    <property type="term" value="C:MWP complex"/>
    <property type="evidence" value="ECO:0007669"/>
    <property type="project" value="EnsemblFungi"/>
</dbReference>
<sequence>MATNVFCDSTNLKESIQYVNYKLKDKGILQNEKVHFSDDVKDKCRIVNVLYQLLRRNEADVQEKENLLERIQNDSIESVKNLELSKQLQRNLDKSLNERQAREDRILMLEKENKKLRKENKDIMNALDKKKHIEAAMKAELSMSLKKREQQMESLRGNYDSIKRRKGNNSYCSLIIKEPQKSHVNAPILPETHDTEEHELKKVSEHEDYLGVSLFLQNIKNQNHKLQRCLNDSVTSLETLLRPLYKSYPDSLITCFEQNAVVLDAKLQNLIRLVAEVLNQEKYVSVRDLESLTVELENSMKYTKNLEEENKKLIDGLAHGYALISGQLDYKQPINKGQKADLLEKRTIP</sequence>
<gene>
    <name evidence="4" type="ORF">SOCG_00225</name>
</gene>
<dbReference type="GO" id="GO:0072686">
    <property type="term" value="C:mitotic spindle"/>
    <property type="evidence" value="ECO:0007669"/>
    <property type="project" value="EnsemblFungi"/>
</dbReference>
<protein>
    <submittedName>
        <fullName evidence="4">Mitotic-spindle disanchored Msd1</fullName>
    </submittedName>
</protein>
<dbReference type="GeneID" id="25029209"/>
<comment type="similarity">
    <text evidence="1">Belongs to the ADIP family.</text>
</comment>
<dbReference type="GO" id="GO:0044732">
    <property type="term" value="C:mitotic spindle pole body"/>
    <property type="evidence" value="ECO:0007669"/>
    <property type="project" value="EnsemblFungi"/>
</dbReference>